<proteinExistence type="predicted"/>
<keyword evidence="1" id="KW-1133">Transmembrane helix</keyword>
<keyword evidence="1" id="KW-0472">Membrane</keyword>
<accession>A0ABM6URP0</accession>
<protein>
    <submittedName>
        <fullName evidence="2">Uncharacterized protein</fullName>
    </submittedName>
</protein>
<evidence type="ECO:0000256" key="1">
    <source>
        <dbReference type="SAM" id="Phobius"/>
    </source>
</evidence>
<sequence>MIFFFHYRFISLFQLLSVYLLMVIRLNKNWVKTGTLMCLSLLGYHSTDVLLLICRGLHGKLGV</sequence>
<dbReference type="EMBL" id="CP028487">
    <property type="protein sequence ID" value="AVX37417.1"/>
    <property type="molecule type" value="Genomic_DNA"/>
</dbReference>
<gene>
    <name evidence="2" type="ORF">DA391_06980</name>
</gene>
<reference evidence="3" key="1">
    <citation type="journal article" date="2018" name="Genome Announc.">
        <title>First complete genome sequence of Yersinia massiliensis.</title>
        <authorList>
            <person name="Thomas M.C."/>
            <person name="Arling V."/>
            <person name="Goji N."/>
            <person name="Janzen T.W."/>
            <person name="Duceppe M.-O."/>
            <person name="Mathews A."/>
            <person name="Carrillo C."/>
            <person name="Amoako K."/>
        </authorList>
    </citation>
    <scope>NUCLEOTIDE SEQUENCE [LARGE SCALE GENOMIC DNA]</scope>
    <source>
        <strain evidence="3">GTA</strain>
    </source>
</reference>
<keyword evidence="3" id="KW-1185">Reference proteome</keyword>
<evidence type="ECO:0000313" key="2">
    <source>
        <dbReference type="EMBL" id="AVX37417.1"/>
    </source>
</evidence>
<dbReference type="Proteomes" id="UP000240908">
    <property type="component" value="Chromosome"/>
</dbReference>
<organism evidence="2 3">
    <name type="scientific">Yersinia massiliensis</name>
    <dbReference type="NCBI Taxonomy" id="419257"/>
    <lineage>
        <taxon>Bacteria</taxon>
        <taxon>Pseudomonadati</taxon>
        <taxon>Pseudomonadota</taxon>
        <taxon>Gammaproteobacteria</taxon>
        <taxon>Enterobacterales</taxon>
        <taxon>Yersiniaceae</taxon>
        <taxon>Yersinia</taxon>
    </lineage>
</organism>
<feature type="transmembrane region" description="Helical" evidence="1">
    <location>
        <begin position="6"/>
        <end position="24"/>
    </location>
</feature>
<name>A0ABM6URP0_9GAMM</name>
<evidence type="ECO:0000313" key="3">
    <source>
        <dbReference type="Proteomes" id="UP000240908"/>
    </source>
</evidence>
<keyword evidence="1" id="KW-0812">Transmembrane</keyword>